<evidence type="ECO:0000313" key="2">
    <source>
        <dbReference type="Proteomes" id="UP000239002"/>
    </source>
</evidence>
<dbReference type="OrthoDB" id="1428943at2"/>
<reference evidence="1 2" key="1">
    <citation type="submission" date="2018-02" db="EMBL/GenBank/DDBJ databases">
        <title>Genomic Encyclopedia of Archaeal and Bacterial Type Strains, Phase II (KMG-II): from individual species to whole genera.</title>
        <authorList>
            <person name="Goeker M."/>
        </authorList>
    </citation>
    <scope>NUCLEOTIDE SEQUENCE [LARGE SCALE GENOMIC DNA]</scope>
    <source>
        <strain evidence="1 2">DSM 16809</strain>
    </source>
</reference>
<proteinExistence type="predicted"/>
<sequence length="215" mass="25280">MPKRQGTTLPELERLLCQPGHRWKNRGHMLSVFLCGAVFGEHFHSTRNALIYMMHMSNWIEIGPLKPHKTITIQEIAKTIDLFIPDIVDYEIVYKLFGTSRNTFKTKYDKYLNLPKNPTTGDIIIAMNKWTDKKWQIIQPIKKKDIAALKGMHHKKLSEQINEIPQLRHFLEISNLTYKQIKGFPPYLVEEYFEEIGEPEKYQELVESLGRDILK</sequence>
<keyword evidence="2" id="KW-1185">Reference proteome</keyword>
<dbReference type="EMBL" id="PTJE01000009">
    <property type="protein sequence ID" value="PPK92777.1"/>
    <property type="molecule type" value="Genomic_DNA"/>
</dbReference>
<evidence type="ECO:0000313" key="1">
    <source>
        <dbReference type="EMBL" id="PPK92777.1"/>
    </source>
</evidence>
<name>A0A2S6IF05_9FLAO</name>
<dbReference type="RefSeq" id="WP_146080444.1">
    <property type="nucleotide sequence ID" value="NZ_MQVW01000014.1"/>
</dbReference>
<organism evidence="1 2">
    <name type="scientific">Nonlabens xylanidelens</name>
    <dbReference type="NCBI Taxonomy" id="191564"/>
    <lineage>
        <taxon>Bacteria</taxon>
        <taxon>Pseudomonadati</taxon>
        <taxon>Bacteroidota</taxon>
        <taxon>Flavobacteriia</taxon>
        <taxon>Flavobacteriales</taxon>
        <taxon>Flavobacteriaceae</taxon>
        <taxon>Nonlabens</taxon>
    </lineage>
</organism>
<gene>
    <name evidence="1" type="ORF">LY01_02863</name>
</gene>
<dbReference type="Proteomes" id="UP000239002">
    <property type="component" value="Unassembled WGS sequence"/>
</dbReference>
<comment type="caution">
    <text evidence="1">The sequence shown here is derived from an EMBL/GenBank/DDBJ whole genome shotgun (WGS) entry which is preliminary data.</text>
</comment>
<protein>
    <submittedName>
        <fullName evidence="1">Uncharacterized protein</fullName>
    </submittedName>
</protein>
<accession>A0A2S6IF05</accession>
<dbReference type="AlphaFoldDB" id="A0A2S6IF05"/>